<dbReference type="GO" id="GO:0046872">
    <property type="term" value="F:metal ion binding"/>
    <property type="evidence" value="ECO:0007669"/>
    <property type="project" value="UniProtKB-KW"/>
</dbReference>
<evidence type="ECO:0000256" key="1">
    <source>
        <dbReference type="ARBA" id="ARBA00005568"/>
    </source>
</evidence>
<dbReference type="GO" id="GO:0005737">
    <property type="term" value="C:cytoplasm"/>
    <property type="evidence" value="ECO:0007669"/>
    <property type="project" value="TreeGrafter"/>
</dbReference>
<dbReference type="PANTHER" id="PTHR30502">
    <property type="entry name" value="2-KETO-3-DEOXY-L-RHAMNONATE ALDOLASE"/>
    <property type="match status" value="1"/>
</dbReference>
<dbReference type="InterPro" id="IPR050251">
    <property type="entry name" value="HpcH-HpaI_aldolase"/>
</dbReference>
<protein>
    <recommendedName>
        <fullName evidence="4">HpcH/HpaI aldolase/citrate lyase domain-containing protein</fullName>
    </recommendedName>
</protein>
<dbReference type="GO" id="GO:0016832">
    <property type="term" value="F:aldehyde-lyase activity"/>
    <property type="evidence" value="ECO:0007669"/>
    <property type="project" value="TreeGrafter"/>
</dbReference>
<keyword evidence="2" id="KW-0479">Metal-binding</keyword>
<dbReference type="Proteomes" id="UP000318093">
    <property type="component" value="Unassembled WGS sequence"/>
</dbReference>
<dbReference type="PANTHER" id="PTHR30502:SF0">
    <property type="entry name" value="PHOSPHOENOLPYRUVATE CARBOXYLASE FAMILY PROTEIN"/>
    <property type="match status" value="1"/>
</dbReference>
<feature type="domain" description="HpcH/HpaI aldolase/citrate lyase" evidence="4">
    <location>
        <begin position="30"/>
        <end position="242"/>
    </location>
</feature>
<accession>A0A537JPK0</accession>
<evidence type="ECO:0000259" key="4">
    <source>
        <dbReference type="Pfam" id="PF03328"/>
    </source>
</evidence>
<organism evidence="5 6">
    <name type="scientific">Candidatus Segetimicrobium genomatis</name>
    <dbReference type="NCBI Taxonomy" id="2569760"/>
    <lineage>
        <taxon>Bacteria</taxon>
        <taxon>Bacillati</taxon>
        <taxon>Candidatus Sysuimicrobiota</taxon>
        <taxon>Candidatus Sysuimicrobiia</taxon>
        <taxon>Candidatus Sysuimicrobiales</taxon>
        <taxon>Candidatus Segetimicrobiaceae</taxon>
        <taxon>Candidatus Segetimicrobium</taxon>
    </lineage>
</organism>
<dbReference type="InterPro" id="IPR040442">
    <property type="entry name" value="Pyrv_kinase-like_dom_sf"/>
</dbReference>
<name>A0A537JPK0_9BACT</name>
<gene>
    <name evidence="5" type="ORF">E6H03_00320</name>
</gene>
<dbReference type="Gene3D" id="3.20.20.60">
    <property type="entry name" value="Phosphoenolpyruvate-binding domains"/>
    <property type="match status" value="1"/>
</dbReference>
<comment type="caution">
    <text evidence="5">The sequence shown here is derived from an EMBL/GenBank/DDBJ whole genome shotgun (WGS) entry which is preliminary data.</text>
</comment>
<evidence type="ECO:0000256" key="3">
    <source>
        <dbReference type="ARBA" id="ARBA00023239"/>
    </source>
</evidence>
<sequence length="260" mass="27867">MTKNQAKARLKEGGTALGTMISEVWTDEVAYVLAAAGFDFLVVDTEHGSADTESLQRISRAARSAGIAPLVRVADITYALIARALDAGALGLMVPHVETADDAREIVRCAKYPPVGERGFGLRSAVTDYSGASVPEAIAWSNAETMIMAQVESRRCLDQLDEIAAVPGIDVLLIGPTDLSISLGVPGQMLHPTMQEAYRRVVDVAKRHGVAAGIHPSDIKVVQHGRDIGMRLLMYASDVRLMLAAGRQAVEALRGEPRRQ</sequence>
<dbReference type="InterPro" id="IPR015813">
    <property type="entry name" value="Pyrv/PenolPyrv_kinase-like_dom"/>
</dbReference>
<proteinExistence type="inferred from homology"/>
<evidence type="ECO:0000313" key="6">
    <source>
        <dbReference type="Proteomes" id="UP000318093"/>
    </source>
</evidence>
<dbReference type="SUPFAM" id="SSF51621">
    <property type="entry name" value="Phosphoenolpyruvate/pyruvate domain"/>
    <property type="match status" value="1"/>
</dbReference>
<dbReference type="InterPro" id="IPR005000">
    <property type="entry name" value="Aldolase/citrate-lyase_domain"/>
</dbReference>
<evidence type="ECO:0000256" key="2">
    <source>
        <dbReference type="ARBA" id="ARBA00022723"/>
    </source>
</evidence>
<dbReference type="AlphaFoldDB" id="A0A537JPK0"/>
<reference evidence="5 6" key="1">
    <citation type="journal article" date="2019" name="Nat. Microbiol.">
        <title>Mediterranean grassland soil C-N compound turnover is dependent on rainfall and depth, and is mediated by genomically divergent microorganisms.</title>
        <authorList>
            <person name="Diamond S."/>
            <person name="Andeer P.F."/>
            <person name="Li Z."/>
            <person name="Crits-Christoph A."/>
            <person name="Burstein D."/>
            <person name="Anantharaman K."/>
            <person name="Lane K.R."/>
            <person name="Thomas B.C."/>
            <person name="Pan C."/>
            <person name="Northen T.R."/>
            <person name="Banfield J.F."/>
        </authorList>
    </citation>
    <scope>NUCLEOTIDE SEQUENCE [LARGE SCALE GENOMIC DNA]</scope>
    <source>
        <strain evidence="5">NP_6</strain>
    </source>
</reference>
<dbReference type="EMBL" id="VBAN01000009">
    <property type="protein sequence ID" value="TMI85457.1"/>
    <property type="molecule type" value="Genomic_DNA"/>
</dbReference>
<keyword evidence="3" id="KW-0456">Lyase</keyword>
<comment type="similarity">
    <text evidence="1">Belongs to the HpcH/HpaI aldolase family.</text>
</comment>
<evidence type="ECO:0000313" key="5">
    <source>
        <dbReference type="EMBL" id="TMI85457.1"/>
    </source>
</evidence>
<dbReference type="Pfam" id="PF03328">
    <property type="entry name" value="HpcH_HpaI"/>
    <property type="match status" value="1"/>
</dbReference>